<organism evidence="3 4">
    <name type="scientific">Rhodococcus erythropolis</name>
    <name type="common">Arthrobacter picolinophilus</name>
    <dbReference type="NCBI Taxonomy" id="1833"/>
    <lineage>
        <taxon>Bacteria</taxon>
        <taxon>Bacillati</taxon>
        <taxon>Actinomycetota</taxon>
        <taxon>Actinomycetes</taxon>
        <taxon>Mycobacteriales</taxon>
        <taxon>Nocardiaceae</taxon>
        <taxon>Rhodococcus</taxon>
        <taxon>Rhodococcus erythropolis group</taxon>
    </lineage>
</organism>
<dbReference type="AlphaFoldDB" id="A0A6G9D4F5"/>
<evidence type="ECO:0000313" key="4">
    <source>
        <dbReference type="Proteomes" id="UP000502345"/>
    </source>
</evidence>
<feature type="region of interest" description="Disordered" evidence="1">
    <location>
        <begin position="395"/>
        <end position="416"/>
    </location>
</feature>
<feature type="transmembrane region" description="Helical" evidence="2">
    <location>
        <begin position="44"/>
        <end position="65"/>
    </location>
</feature>
<keyword evidence="2" id="KW-0812">Transmembrane</keyword>
<keyword evidence="3" id="KW-0614">Plasmid</keyword>
<keyword evidence="2" id="KW-1133">Transmembrane helix</keyword>
<keyword evidence="2" id="KW-0472">Membrane</keyword>
<reference evidence="3 4" key="1">
    <citation type="submission" date="2020-03" db="EMBL/GenBank/DDBJ databases">
        <title>Screen low temperature-resistant strains for efficient degradation of petroleum hydrocarbons under the low temperature.</title>
        <authorList>
            <person name="Wang Y."/>
            <person name="Chen J."/>
        </authorList>
    </citation>
    <scope>NUCLEOTIDE SEQUENCE [LARGE SCALE GENOMIC DNA]</scope>
    <source>
        <strain evidence="3 4">KB1</strain>
        <plasmid evidence="3 4">plas4</plasmid>
    </source>
</reference>
<evidence type="ECO:0000256" key="2">
    <source>
        <dbReference type="SAM" id="Phobius"/>
    </source>
</evidence>
<evidence type="ECO:0000313" key="3">
    <source>
        <dbReference type="EMBL" id="QIP44038.1"/>
    </source>
</evidence>
<evidence type="ECO:0000256" key="1">
    <source>
        <dbReference type="SAM" id="MobiDB-lite"/>
    </source>
</evidence>
<geneLocation type="plasmid" evidence="3 4">
    <name>plas4</name>
</geneLocation>
<dbReference type="InterPro" id="IPR049978">
    <property type="entry name" value="SCO6880-like"/>
</dbReference>
<protein>
    <recommendedName>
        <fullName evidence="5">PrgI family protein</fullName>
    </recommendedName>
</protein>
<dbReference type="Proteomes" id="UP000502345">
    <property type="component" value="Plasmid plas4"/>
</dbReference>
<proteinExistence type="predicted"/>
<sequence>MAPGFGGYRPIRGYGVGKIGGAGTAIIVATVMAIAISSQFSLMLMVWLILLAVPVLALTVVPFGGSERTAVGHLAWEWKSWRGNATNTDAFSSDVLTEVPGNDHLPGVLAPLQPVTVDDGLGGKQCLVWNRRTGIVSAFLRVSPVGITLADEADAIAWMNGYGAWLADLGYRPMISSIVFTVESSPTGGVNQREYVLDRIEDDAPEVATRIMRNLALASRSSTADVSTVVTINFDLSKASTEPQTLLEGAAEVVRWLPGIESSLAASGATVTGRATTPFLIRRIRAAFDPAIRMFLAEGDSEEDELIAWRDAGPIRTDGNKKTDVYKHDSGYSVSWVLRSVPNGIVRQNVLLPLVSPGKYYRRFSMVYRPFSAAQASEIVEKEIAGGTLRRIFNSKTKKDETQRDHDDRVRSRKAAQEESLGAGLGQFTMYVTTTVRNEATLAAACADVEERCGNTKFRFRRARGAQEATFAASLGLGIDPTSALSRNANTRWLG</sequence>
<evidence type="ECO:0008006" key="5">
    <source>
        <dbReference type="Google" id="ProtNLM"/>
    </source>
</evidence>
<feature type="transmembrane region" description="Helical" evidence="2">
    <location>
        <begin position="19"/>
        <end position="37"/>
    </location>
</feature>
<gene>
    <name evidence="3" type="ORF">G9444_6795</name>
</gene>
<name>A0A6G9D4F5_RHOER</name>
<dbReference type="RefSeq" id="WP_054186969.1">
    <property type="nucleotide sequence ID" value="NZ_CP050127.1"/>
</dbReference>
<dbReference type="NCBIfam" id="NF042935">
    <property type="entry name" value="SCO6880_fam"/>
    <property type="match status" value="1"/>
</dbReference>
<feature type="compositionally biased region" description="Basic and acidic residues" evidence="1">
    <location>
        <begin position="397"/>
        <end position="410"/>
    </location>
</feature>
<dbReference type="EMBL" id="CP050127">
    <property type="protein sequence ID" value="QIP44038.1"/>
    <property type="molecule type" value="Genomic_DNA"/>
</dbReference>
<accession>A0A6G9D4F5</accession>